<comment type="similarity">
    <text evidence="9">Belongs to the H(+)-translocating pyrophosphatase (TC 3.A.10) family. K(+)-insensitive subfamily.</text>
</comment>
<feature type="transmembrane region" description="Helical" evidence="9">
    <location>
        <begin position="436"/>
        <end position="456"/>
    </location>
</feature>
<keyword evidence="5 9" id="KW-1278">Translocase</keyword>
<feature type="region of interest" description="Disordered" evidence="10">
    <location>
        <begin position="773"/>
        <end position="843"/>
    </location>
</feature>
<feature type="transmembrane region" description="Helical" evidence="9">
    <location>
        <begin position="147"/>
        <end position="173"/>
    </location>
</feature>
<feature type="transmembrane region" description="Helical" evidence="9">
    <location>
        <begin position="400"/>
        <end position="424"/>
    </location>
</feature>
<keyword evidence="9" id="KW-1003">Cell membrane</keyword>
<keyword evidence="7 9" id="KW-0406">Ion transport</keyword>
<dbReference type="InterPro" id="IPR004131">
    <property type="entry name" value="PPase-energised_H-pump"/>
</dbReference>
<keyword evidence="9" id="KW-0375">Hydrogen ion transport</keyword>
<feature type="transmembrane region" description="Helical" evidence="9">
    <location>
        <begin position="20"/>
        <end position="42"/>
    </location>
</feature>
<feature type="compositionally biased region" description="Low complexity" evidence="10">
    <location>
        <begin position="784"/>
        <end position="801"/>
    </location>
</feature>
<sequence length="843" mass="84585">MSGLSLSSPASAEVDLGGGDLSLVVVVAVIALLALAVAAGLVREVLAAGQGTEKMQDIARAVQEGALAYLKRQFRTVAVFVVLIPLVLLLLPADSWGERIGRSVFFVIGAAFSAVTGFTGMWLAVRGNVRVAAAAREEGGERIAMRIAFRTGGVAGMFTVGLGLFGAAVVVLAYQGDAPKVLEGFGFGAALLAMFMRVGGGIFTKAADVGADLVGKVEQGIPEDDPRNAATIADNVGDNVGDCAGMAADLFESYAVMLVAALILGTAAFGTEGLVFPLIVPMIGVITAVIGIFAVAPRDRDRSGMSAINRGFFISAIISAVLVAIAAFAYLPSSFADLSGVTDPKIQSLDADPRWVALGAVLIGIVLASAIQLLTGYFTETNRKPVQEVTASARTGPATVILSGISLGLESAVYTALVIGAAVYGAFLLGFGNTTVALFAVAMAGTGLLTTVGVIVSMDTFGPVSDNAQGIAEMSGDVEGEGAAILERLDAVGNTTKAITKGIAIATAVLAATALFGSFRTTVVSALADASDDAKDALDSFATFNLSIDSPNVLVGLIVGAAVVFLFSGLAISAVGRAAGRVVVEVREQFRTKPGIMDYSEKPDYDRVVDICTRDAQRELATPGLLAILTPIAVGFAFGYAPLGAFLGGAIAAGVLMAVFLANSGGAWDNAKKLVEEGELGGKGSPAHEATVIGDTVGDPFKDTAGPAINPLIKVMNLVALLVADAVVTYAGNVPLRIGVTAVAVAVVVGAIVVSKRRADPIGSGSGEPALAGAGAGPGGGPVASGTASGTSAVGGPAAPAESVPAPTPAEPKAAEPKAAESTESAKPAEPAGSGEESPANKA</sequence>
<dbReference type="HAMAP" id="MF_01129">
    <property type="entry name" value="PPase_energized_pump"/>
    <property type="match status" value="1"/>
</dbReference>
<dbReference type="NCBIfam" id="TIGR01104">
    <property type="entry name" value="V_PPase"/>
    <property type="match status" value="1"/>
</dbReference>
<evidence type="ECO:0000256" key="1">
    <source>
        <dbReference type="ARBA" id="ARBA00004127"/>
    </source>
</evidence>
<evidence type="ECO:0000313" key="11">
    <source>
        <dbReference type="EMBL" id="MFC6884172.1"/>
    </source>
</evidence>
<dbReference type="Pfam" id="PF03030">
    <property type="entry name" value="H_PPase"/>
    <property type="match status" value="1"/>
</dbReference>
<keyword evidence="4 9" id="KW-0460">Magnesium</keyword>
<feature type="transmembrane region" description="Helical" evidence="9">
    <location>
        <begin position="736"/>
        <end position="754"/>
    </location>
</feature>
<protein>
    <recommendedName>
        <fullName evidence="9">K(+)-insensitive pyrophosphate-energized proton pump</fullName>
        <ecNumber evidence="9">7.1.3.1</ecNumber>
    </recommendedName>
    <alternativeName>
        <fullName evidence="9">Membrane-bound proton-translocating pyrophosphatase</fullName>
    </alternativeName>
    <alternativeName>
        <fullName evidence="9">Pyrophosphate-energized inorganic pyrophosphatase</fullName>
        <shortName evidence="9">H(+)-PPase</shortName>
    </alternativeName>
</protein>
<evidence type="ECO:0000313" key="12">
    <source>
        <dbReference type="Proteomes" id="UP001596380"/>
    </source>
</evidence>
<evidence type="ECO:0000256" key="6">
    <source>
        <dbReference type="ARBA" id="ARBA00022989"/>
    </source>
</evidence>
<dbReference type="EMBL" id="JBHSXS010000025">
    <property type="protein sequence ID" value="MFC6884172.1"/>
    <property type="molecule type" value="Genomic_DNA"/>
</dbReference>
<feature type="transmembrane region" description="Helical" evidence="9">
    <location>
        <begin position="620"/>
        <end position="639"/>
    </location>
</feature>
<dbReference type="PANTHER" id="PTHR31998">
    <property type="entry name" value="K(+)-INSENSITIVE PYROPHOSPHATE-ENERGIZED PROTON PUMP"/>
    <property type="match status" value="1"/>
</dbReference>
<comment type="subcellular location">
    <subcellularLocation>
        <location evidence="9">Cell membrane</location>
        <topology evidence="9">Multi-pass membrane protein</topology>
    </subcellularLocation>
    <subcellularLocation>
        <location evidence="1">Endomembrane system</location>
        <topology evidence="1">Multi-pass membrane protein</topology>
    </subcellularLocation>
</comment>
<feature type="transmembrane region" description="Helical" evidence="9">
    <location>
        <begin position="185"/>
        <end position="203"/>
    </location>
</feature>
<keyword evidence="3 9" id="KW-0812">Transmembrane</keyword>
<keyword evidence="12" id="KW-1185">Reference proteome</keyword>
<feature type="transmembrane region" description="Helical" evidence="9">
    <location>
        <begin position="498"/>
        <end position="519"/>
    </location>
</feature>
<feature type="compositionally biased region" description="Gly residues" evidence="10">
    <location>
        <begin position="774"/>
        <end position="783"/>
    </location>
</feature>
<feature type="transmembrane region" description="Helical" evidence="9">
    <location>
        <begin position="355"/>
        <end position="379"/>
    </location>
</feature>
<reference evidence="12" key="1">
    <citation type="journal article" date="2019" name="Int. J. Syst. Evol. Microbiol.">
        <title>The Global Catalogue of Microorganisms (GCM) 10K type strain sequencing project: providing services to taxonomists for standard genome sequencing and annotation.</title>
        <authorList>
            <consortium name="The Broad Institute Genomics Platform"/>
            <consortium name="The Broad Institute Genome Sequencing Center for Infectious Disease"/>
            <person name="Wu L."/>
            <person name="Ma J."/>
        </authorList>
    </citation>
    <scope>NUCLEOTIDE SEQUENCE [LARGE SCALE GENOMIC DNA]</scope>
    <source>
        <strain evidence="12">JCM 3369</strain>
    </source>
</reference>
<dbReference type="GO" id="GO:0004427">
    <property type="term" value="F:inorganic diphosphate phosphatase activity"/>
    <property type="evidence" value="ECO:0007669"/>
    <property type="project" value="UniProtKB-EC"/>
</dbReference>
<feature type="transmembrane region" description="Helical" evidence="9">
    <location>
        <begin position="105"/>
        <end position="126"/>
    </location>
</feature>
<keyword evidence="11" id="KW-0378">Hydrolase</keyword>
<gene>
    <name evidence="9" type="primary">hppA</name>
    <name evidence="11" type="ORF">ACFQKB_30735</name>
</gene>
<keyword evidence="2 9" id="KW-0813">Transport</keyword>
<dbReference type="NCBIfam" id="NF001960">
    <property type="entry name" value="PRK00733.3-5"/>
    <property type="match status" value="1"/>
</dbReference>
<evidence type="ECO:0000256" key="8">
    <source>
        <dbReference type="ARBA" id="ARBA00023136"/>
    </source>
</evidence>
<organism evidence="11 12">
    <name type="scientific">Actinomadura yumaensis</name>
    <dbReference type="NCBI Taxonomy" id="111807"/>
    <lineage>
        <taxon>Bacteria</taxon>
        <taxon>Bacillati</taxon>
        <taxon>Actinomycetota</taxon>
        <taxon>Actinomycetes</taxon>
        <taxon>Streptosporangiales</taxon>
        <taxon>Thermomonosporaceae</taxon>
        <taxon>Actinomadura</taxon>
    </lineage>
</organism>
<accession>A0ABW2CRR8</accession>
<comment type="cofactor">
    <cofactor evidence="9">
        <name>Mg(2+)</name>
        <dbReference type="ChEBI" id="CHEBI:18420"/>
    </cofactor>
</comment>
<evidence type="ECO:0000256" key="7">
    <source>
        <dbReference type="ARBA" id="ARBA00023065"/>
    </source>
</evidence>
<dbReference type="PIRSF" id="PIRSF001265">
    <property type="entry name" value="H+-PPase"/>
    <property type="match status" value="1"/>
</dbReference>
<comment type="subunit">
    <text evidence="9">Homodimer.</text>
</comment>
<feature type="transmembrane region" description="Helical" evidence="9">
    <location>
        <begin position="553"/>
        <end position="572"/>
    </location>
</feature>
<evidence type="ECO:0000256" key="10">
    <source>
        <dbReference type="SAM" id="MobiDB-lite"/>
    </source>
</evidence>
<evidence type="ECO:0000256" key="3">
    <source>
        <dbReference type="ARBA" id="ARBA00022692"/>
    </source>
</evidence>
<feature type="transmembrane region" description="Helical" evidence="9">
    <location>
        <begin position="275"/>
        <end position="296"/>
    </location>
</feature>
<keyword evidence="8 9" id="KW-0472">Membrane</keyword>
<feature type="transmembrane region" description="Helical" evidence="9">
    <location>
        <begin position="645"/>
        <end position="663"/>
    </location>
</feature>
<dbReference type="Proteomes" id="UP001596380">
    <property type="component" value="Unassembled WGS sequence"/>
</dbReference>
<feature type="transmembrane region" description="Helical" evidence="9">
    <location>
        <begin position="712"/>
        <end position="730"/>
    </location>
</feature>
<evidence type="ECO:0000256" key="5">
    <source>
        <dbReference type="ARBA" id="ARBA00022967"/>
    </source>
</evidence>
<comment type="function">
    <text evidence="9">Proton pump that utilizes the energy of pyrophosphate hydrolysis as the driving force for proton movement across the membrane. Generates a proton motive force.</text>
</comment>
<dbReference type="RefSeq" id="WP_241682928.1">
    <property type="nucleotide sequence ID" value="NZ_JBHSXS010000025.1"/>
</dbReference>
<keyword evidence="6 9" id="KW-1133">Transmembrane helix</keyword>
<evidence type="ECO:0000256" key="4">
    <source>
        <dbReference type="ARBA" id="ARBA00022842"/>
    </source>
</evidence>
<proteinExistence type="inferred from homology"/>
<name>A0ABW2CRR8_9ACTN</name>
<comment type="caution">
    <text evidence="9">Lacks conserved residue(s) required for the propagation of feature annotation.</text>
</comment>
<comment type="catalytic activity">
    <reaction evidence="9">
        <text>diphosphate + H2O + H(+)(in) = 2 phosphate + 2 H(+)(out)</text>
        <dbReference type="Rhea" id="RHEA:13973"/>
        <dbReference type="ChEBI" id="CHEBI:15377"/>
        <dbReference type="ChEBI" id="CHEBI:15378"/>
        <dbReference type="ChEBI" id="CHEBI:33019"/>
        <dbReference type="ChEBI" id="CHEBI:43474"/>
        <dbReference type="EC" id="7.1.3.1"/>
    </reaction>
</comment>
<comment type="caution">
    <text evidence="11">The sequence shown here is derived from an EMBL/GenBank/DDBJ whole genome shotgun (WGS) entry which is preliminary data.</text>
</comment>
<feature type="site" description="Determinant of potassium independence" evidence="9">
    <location>
        <position position="497"/>
    </location>
</feature>
<evidence type="ECO:0000256" key="9">
    <source>
        <dbReference type="HAMAP-Rule" id="MF_01129"/>
    </source>
</evidence>
<feature type="transmembrane region" description="Helical" evidence="9">
    <location>
        <begin position="308"/>
        <end position="331"/>
    </location>
</feature>
<dbReference type="NCBIfam" id="NF001952">
    <property type="entry name" value="PRK00733.1-4"/>
    <property type="match status" value="1"/>
</dbReference>
<dbReference type="EC" id="7.1.3.1" evidence="9"/>
<feature type="transmembrane region" description="Helical" evidence="9">
    <location>
        <begin position="74"/>
        <end position="93"/>
    </location>
</feature>
<evidence type="ECO:0000256" key="2">
    <source>
        <dbReference type="ARBA" id="ARBA00022448"/>
    </source>
</evidence>
<feature type="transmembrane region" description="Helical" evidence="9">
    <location>
        <begin position="251"/>
        <end position="269"/>
    </location>
</feature>